<feature type="transmembrane region" description="Helical" evidence="1">
    <location>
        <begin position="7"/>
        <end position="29"/>
    </location>
</feature>
<dbReference type="EMBL" id="JADIKD010000011">
    <property type="protein sequence ID" value="MFK2918637.1"/>
    <property type="molecule type" value="Genomic_DNA"/>
</dbReference>
<dbReference type="Proteomes" id="UP001620408">
    <property type="component" value="Unassembled WGS sequence"/>
</dbReference>
<proteinExistence type="predicted"/>
<feature type="domain" description="DUF4126" evidence="2">
    <location>
        <begin position="8"/>
        <end position="179"/>
    </location>
</feature>
<keyword evidence="1" id="KW-0812">Transmembrane</keyword>
<evidence type="ECO:0000256" key="1">
    <source>
        <dbReference type="SAM" id="Phobius"/>
    </source>
</evidence>
<organism evidence="3 4">
    <name type="scientific">Dyella koreensis</name>
    <dbReference type="NCBI Taxonomy" id="311235"/>
    <lineage>
        <taxon>Bacteria</taxon>
        <taxon>Pseudomonadati</taxon>
        <taxon>Pseudomonadota</taxon>
        <taxon>Gammaproteobacteria</taxon>
        <taxon>Lysobacterales</taxon>
        <taxon>Rhodanobacteraceae</taxon>
        <taxon>Dyella</taxon>
    </lineage>
</organism>
<keyword evidence="4" id="KW-1185">Reference proteome</keyword>
<dbReference type="Pfam" id="PF13548">
    <property type="entry name" value="DUF4126"/>
    <property type="match status" value="1"/>
</dbReference>
<comment type="caution">
    <text evidence="3">The sequence shown here is derived from an EMBL/GenBank/DDBJ whole genome shotgun (WGS) entry which is preliminary data.</text>
</comment>
<evidence type="ECO:0000313" key="4">
    <source>
        <dbReference type="Proteomes" id="UP001620408"/>
    </source>
</evidence>
<name>A0ABW8K9M4_9GAMM</name>
<accession>A0ABW8K9M4</accession>
<keyword evidence="1" id="KW-0472">Membrane</keyword>
<protein>
    <submittedName>
        <fullName evidence="3">DUF4126 domain-containing protein</fullName>
    </submittedName>
</protein>
<feature type="transmembrane region" description="Helical" evidence="1">
    <location>
        <begin position="156"/>
        <end position="177"/>
    </location>
</feature>
<dbReference type="InterPro" id="IPR025196">
    <property type="entry name" value="DUF4126"/>
</dbReference>
<sequence length="214" mass="22979">MDTLSNVALAGGLAWASGIRLYATVFVAGLLGRLGVVHLPSGLDILTDNWMLGVSGVLMVGEFLADKVPAFDSIWDAIHTFIRIPAGTLLAWGVFKDSTPAMQTAAALLGGALVSGTHLAKSGSRALINTSPEPFSNWGASVGEDISWMGILYLMWQHPLVLLIALGIFIVLLLWLLPKILRGLRALWRTVQRFRGALGGDTTEDRLPPPQSLR</sequence>
<gene>
    <name evidence="3" type="ORF">ISS97_15285</name>
</gene>
<keyword evidence="1" id="KW-1133">Transmembrane helix</keyword>
<evidence type="ECO:0000259" key="2">
    <source>
        <dbReference type="Pfam" id="PF13548"/>
    </source>
</evidence>
<reference evidence="3 4" key="1">
    <citation type="submission" date="2020-10" db="EMBL/GenBank/DDBJ databases">
        <title>Phylogeny of dyella-like bacteria.</title>
        <authorList>
            <person name="Fu J."/>
        </authorList>
    </citation>
    <scope>NUCLEOTIDE SEQUENCE [LARGE SCALE GENOMIC DNA]</scope>
    <source>
        <strain evidence="3 4">BB4</strain>
    </source>
</reference>
<evidence type="ECO:0000313" key="3">
    <source>
        <dbReference type="EMBL" id="MFK2918637.1"/>
    </source>
</evidence>
<dbReference type="RefSeq" id="WP_379985553.1">
    <property type="nucleotide sequence ID" value="NZ_JADIKD010000011.1"/>
</dbReference>